<dbReference type="EMBL" id="JACEFO010001874">
    <property type="protein sequence ID" value="KAF8697418.1"/>
    <property type="molecule type" value="Genomic_DNA"/>
</dbReference>
<dbReference type="Proteomes" id="UP000636709">
    <property type="component" value="Unassembled WGS sequence"/>
</dbReference>
<dbReference type="OrthoDB" id="690757at2759"/>
<evidence type="ECO:0000313" key="1">
    <source>
        <dbReference type="EMBL" id="KAF8697418.1"/>
    </source>
</evidence>
<protein>
    <submittedName>
        <fullName evidence="1">Uncharacterized protein</fullName>
    </submittedName>
</protein>
<reference evidence="1" key="1">
    <citation type="submission" date="2020-07" db="EMBL/GenBank/DDBJ databases">
        <title>Genome sequence and genetic diversity analysis of an under-domesticated orphan crop, white fonio (Digitaria exilis).</title>
        <authorList>
            <person name="Bennetzen J.L."/>
            <person name="Chen S."/>
            <person name="Ma X."/>
            <person name="Wang X."/>
            <person name="Yssel A.E.J."/>
            <person name="Chaluvadi S.R."/>
            <person name="Johnson M."/>
            <person name="Gangashetty P."/>
            <person name="Hamidou F."/>
            <person name="Sanogo M.D."/>
            <person name="Zwaenepoel A."/>
            <person name="Wallace J."/>
            <person name="Van De Peer Y."/>
            <person name="Van Deynze A."/>
        </authorList>
    </citation>
    <scope>NUCLEOTIDE SEQUENCE</scope>
    <source>
        <tissue evidence="1">Leaves</tissue>
    </source>
</reference>
<evidence type="ECO:0000313" key="2">
    <source>
        <dbReference type="Proteomes" id="UP000636709"/>
    </source>
</evidence>
<proteinExistence type="predicted"/>
<comment type="caution">
    <text evidence="1">The sequence shown here is derived from an EMBL/GenBank/DDBJ whole genome shotgun (WGS) entry which is preliminary data.</text>
</comment>
<gene>
    <name evidence="1" type="ORF">HU200_036018</name>
</gene>
<organism evidence="1 2">
    <name type="scientific">Digitaria exilis</name>
    <dbReference type="NCBI Taxonomy" id="1010633"/>
    <lineage>
        <taxon>Eukaryota</taxon>
        <taxon>Viridiplantae</taxon>
        <taxon>Streptophyta</taxon>
        <taxon>Embryophyta</taxon>
        <taxon>Tracheophyta</taxon>
        <taxon>Spermatophyta</taxon>
        <taxon>Magnoliopsida</taxon>
        <taxon>Liliopsida</taxon>
        <taxon>Poales</taxon>
        <taxon>Poaceae</taxon>
        <taxon>PACMAD clade</taxon>
        <taxon>Panicoideae</taxon>
        <taxon>Panicodae</taxon>
        <taxon>Paniceae</taxon>
        <taxon>Anthephorinae</taxon>
        <taxon>Digitaria</taxon>
    </lineage>
</organism>
<accession>A0A835EKQ1</accession>
<name>A0A835EKQ1_9POAL</name>
<sequence length="197" mass="21961">MYWKVYDHESNKKIVDLGVAPGLDVSRRLAYVPLGAGKAGVGKWYCPFFLVEEHGVTRRDPMGRGAFYEVVLEQRWEPMHGDAVRHGDDSSKLAMKVLIGGSIEVRSEDALSSLQGATYMWFVAATGQKVGVCTMVCERMLWEVTKAGWVDEEKDAGRVAHESMVLVERFVVKRMDGSVVVAIDFVHLNVTKANKLV</sequence>
<dbReference type="PANTHER" id="PTHR31050">
    <property type="entry name" value="OS08G0413200 PROTEIN"/>
    <property type="match status" value="1"/>
</dbReference>
<dbReference type="AlphaFoldDB" id="A0A835EKQ1"/>
<dbReference type="PANTHER" id="PTHR31050:SF3">
    <property type="entry name" value="OS08G0412800 PROTEIN"/>
    <property type="match status" value="1"/>
</dbReference>
<keyword evidence="2" id="KW-1185">Reference proteome</keyword>